<dbReference type="InterPro" id="IPR011006">
    <property type="entry name" value="CheY-like_superfamily"/>
</dbReference>
<evidence type="ECO:0000256" key="9">
    <source>
        <dbReference type="PROSITE-ProRule" id="PRU00169"/>
    </source>
</evidence>
<dbReference type="InterPro" id="IPR009057">
    <property type="entry name" value="Homeodomain-like_sf"/>
</dbReference>
<evidence type="ECO:0000256" key="5">
    <source>
        <dbReference type="ARBA" id="ARBA00023015"/>
    </source>
</evidence>
<reference evidence="12 13" key="1">
    <citation type="submission" date="2019-03" db="EMBL/GenBank/DDBJ databases">
        <title>Genomic Encyclopedia of Type Strains, Phase IV (KMG-IV): sequencing the most valuable type-strain genomes for metagenomic binning, comparative biology and taxonomic classification.</title>
        <authorList>
            <person name="Goeker M."/>
        </authorList>
    </citation>
    <scope>NUCLEOTIDE SEQUENCE [LARGE SCALE GENOMIC DNA]</scope>
    <source>
        <strain evidence="12 13">DSM 101688</strain>
    </source>
</reference>
<dbReference type="PROSITE" id="PS00676">
    <property type="entry name" value="SIGMA54_INTERACT_2"/>
    <property type="match status" value="1"/>
</dbReference>
<dbReference type="Pfam" id="PF25601">
    <property type="entry name" value="AAA_lid_14"/>
    <property type="match status" value="1"/>
</dbReference>
<dbReference type="PANTHER" id="PTHR32071">
    <property type="entry name" value="TRANSCRIPTIONAL REGULATORY PROTEIN"/>
    <property type="match status" value="1"/>
</dbReference>
<evidence type="ECO:0000256" key="3">
    <source>
        <dbReference type="ARBA" id="ARBA00022840"/>
    </source>
</evidence>
<dbReference type="Gene3D" id="3.40.50.300">
    <property type="entry name" value="P-loop containing nucleotide triphosphate hydrolases"/>
    <property type="match status" value="1"/>
</dbReference>
<dbReference type="InterPro" id="IPR002078">
    <property type="entry name" value="Sigma_54_int"/>
</dbReference>
<dbReference type="Gene3D" id="1.10.10.60">
    <property type="entry name" value="Homeodomain-like"/>
    <property type="match status" value="1"/>
</dbReference>
<dbReference type="SUPFAM" id="SSF46689">
    <property type="entry name" value="Homeodomain-like"/>
    <property type="match status" value="1"/>
</dbReference>
<feature type="domain" description="Response regulatory" evidence="11">
    <location>
        <begin position="8"/>
        <end position="122"/>
    </location>
</feature>
<protein>
    <submittedName>
        <fullName evidence="12">DNA-binding NtrC family response regulator</fullName>
    </submittedName>
</protein>
<evidence type="ECO:0000256" key="8">
    <source>
        <dbReference type="ARBA" id="ARBA00023163"/>
    </source>
</evidence>
<dbReference type="InterPro" id="IPR001789">
    <property type="entry name" value="Sig_transdc_resp-reg_receiver"/>
</dbReference>
<proteinExistence type="predicted"/>
<evidence type="ECO:0000256" key="2">
    <source>
        <dbReference type="ARBA" id="ARBA00022741"/>
    </source>
</evidence>
<sequence length="489" mass="54084">MVTYTRPRVLLVEDTIPLARTYISYLKNEPYDVTHVATGDLAMRALEREPPEVVLLDLMLPDMNGLDILRHVGAFELPCVVIVITANASVNTAVEAMHLGAADFLLKPFSAGRLTTTIKNALERHRLTKIVETYQKDIDRQEYCGFIGSSLAMQAVYRIIDSAAPSKATVFITGESGTGKEVTAEAVHNQSPRKDRAFVAINCGAIPRDLMESEIFGHVKGAFTGALSEREGAARRAEGGTLFLDEICEMDMDLQTKLLRFIQTGTFQKVGGGTLESVDIRFVCATNKDPMEEVAAGRFREDLFYRLHVIPVHLPPLRERESDVLSIAQFFLDRFAQEEGKKFERLAPDVTAVFLRYPWPGNVRQVQNVLRNIVVLNDGAEIDAEMLPAPLDEYARNFPRADAGTGLPPTNGAAPTSEEEDRAVAVGVAREKAQCFPIQEDDIRPLEETERVIIEHAIALCGDNVPKAAARLGVSASTLYRKRAGWDEE</sequence>
<dbReference type="Proteomes" id="UP000295304">
    <property type="component" value="Unassembled WGS sequence"/>
</dbReference>
<dbReference type="Pfam" id="PF00158">
    <property type="entry name" value="Sigma54_activat"/>
    <property type="match status" value="1"/>
</dbReference>
<dbReference type="InterPro" id="IPR002197">
    <property type="entry name" value="HTH_Fis"/>
</dbReference>
<dbReference type="SMART" id="SM00448">
    <property type="entry name" value="REC"/>
    <property type="match status" value="1"/>
</dbReference>
<dbReference type="Pfam" id="PF02954">
    <property type="entry name" value="HTH_8"/>
    <property type="match status" value="1"/>
</dbReference>
<evidence type="ECO:0000313" key="12">
    <source>
        <dbReference type="EMBL" id="TCS62214.1"/>
    </source>
</evidence>
<dbReference type="GO" id="GO:0005524">
    <property type="term" value="F:ATP binding"/>
    <property type="evidence" value="ECO:0007669"/>
    <property type="project" value="UniProtKB-KW"/>
</dbReference>
<evidence type="ECO:0000313" key="13">
    <source>
        <dbReference type="Proteomes" id="UP000295304"/>
    </source>
</evidence>
<keyword evidence="5" id="KW-0805">Transcription regulation</keyword>
<dbReference type="InterPro" id="IPR058031">
    <property type="entry name" value="AAA_lid_NorR"/>
</dbReference>
<keyword evidence="8" id="KW-0804">Transcription</keyword>
<dbReference type="FunFam" id="1.10.8.60:FF:000120">
    <property type="entry name" value="Sigma-54-dependent Fis family transcriptional regulator"/>
    <property type="match status" value="1"/>
</dbReference>
<evidence type="ECO:0000259" key="10">
    <source>
        <dbReference type="PROSITE" id="PS50045"/>
    </source>
</evidence>
<organism evidence="12 13">
    <name type="scientific">Varunaivibrio sulfuroxidans</name>
    <dbReference type="NCBI Taxonomy" id="1773489"/>
    <lineage>
        <taxon>Bacteria</taxon>
        <taxon>Pseudomonadati</taxon>
        <taxon>Pseudomonadota</taxon>
        <taxon>Alphaproteobacteria</taxon>
        <taxon>Rhodospirillales</taxon>
        <taxon>Magnetovibrionaceae</taxon>
        <taxon>Varunaivibrio</taxon>
    </lineage>
</organism>
<dbReference type="InterPro" id="IPR003593">
    <property type="entry name" value="AAA+_ATPase"/>
</dbReference>
<feature type="modified residue" description="4-aspartylphosphate" evidence="9">
    <location>
        <position position="57"/>
    </location>
</feature>
<dbReference type="FunFam" id="3.40.50.300:FF:000006">
    <property type="entry name" value="DNA-binding transcriptional regulator NtrC"/>
    <property type="match status" value="1"/>
</dbReference>
<gene>
    <name evidence="12" type="ORF">EDD55_106172</name>
</gene>
<dbReference type="CDD" id="cd00009">
    <property type="entry name" value="AAA"/>
    <property type="match status" value="1"/>
</dbReference>
<dbReference type="CDD" id="cd17572">
    <property type="entry name" value="REC_NtrC1-like"/>
    <property type="match status" value="1"/>
</dbReference>
<dbReference type="GO" id="GO:0006355">
    <property type="term" value="P:regulation of DNA-templated transcription"/>
    <property type="evidence" value="ECO:0007669"/>
    <property type="project" value="InterPro"/>
</dbReference>
<name>A0A4R3J9N4_9PROT</name>
<dbReference type="EMBL" id="SLZW01000006">
    <property type="protein sequence ID" value="TCS62214.1"/>
    <property type="molecule type" value="Genomic_DNA"/>
</dbReference>
<evidence type="ECO:0000256" key="4">
    <source>
        <dbReference type="ARBA" id="ARBA00023012"/>
    </source>
</evidence>
<dbReference type="Pfam" id="PF00072">
    <property type="entry name" value="Response_reg"/>
    <property type="match status" value="1"/>
</dbReference>
<dbReference type="SUPFAM" id="SSF52540">
    <property type="entry name" value="P-loop containing nucleoside triphosphate hydrolases"/>
    <property type="match status" value="1"/>
</dbReference>
<feature type="domain" description="Sigma-54 factor interaction" evidence="10">
    <location>
        <begin position="146"/>
        <end position="375"/>
    </location>
</feature>
<evidence type="ECO:0000256" key="7">
    <source>
        <dbReference type="ARBA" id="ARBA00023159"/>
    </source>
</evidence>
<keyword evidence="7" id="KW-0010">Activator</keyword>
<evidence type="ECO:0000256" key="1">
    <source>
        <dbReference type="ARBA" id="ARBA00022553"/>
    </source>
</evidence>
<dbReference type="SUPFAM" id="SSF52172">
    <property type="entry name" value="CheY-like"/>
    <property type="match status" value="1"/>
</dbReference>
<dbReference type="PROSITE" id="PS50110">
    <property type="entry name" value="RESPONSE_REGULATORY"/>
    <property type="match status" value="1"/>
</dbReference>
<keyword evidence="13" id="KW-1185">Reference proteome</keyword>
<dbReference type="SMART" id="SM00382">
    <property type="entry name" value="AAA"/>
    <property type="match status" value="1"/>
</dbReference>
<evidence type="ECO:0000256" key="6">
    <source>
        <dbReference type="ARBA" id="ARBA00023125"/>
    </source>
</evidence>
<dbReference type="Gene3D" id="1.10.8.60">
    <property type="match status" value="1"/>
</dbReference>
<keyword evidence="4" id="KW-0902">Two-component regulatory system</keyword>
<dbReference type="GO" id="GO:0043565">
    <property type="term" value="F:sequence-specific DNA binding"/>
    <property type="evidence" value="ECO:0007669"/>
    <property type="project" value="InterPro"/>
</dbReference>
<dbReference type="InterPro" id="IPR027417">
    <property type="entry name" value="P-loop_NTPase"/>
</dbReference>
<dbReference type="PROSITE" id="PS50045">
    <property type="entry name" value="SIGMA54_INTERACT_4"/>
    <property type="match status" value="1"/>
</dbReference>
<dbReference type="Gene3D" id="3.40.50.2300">
    <property type="match status" value="1"/>
</dbReference>
<evidence type="ECO:0000259" key="11">
    <source>
        <dbReference type="PROSITE" id="PS50110"/>
    </source>
</evidence>
<dbReference type="RefSeq" id="WP_132939287.1">
    <property type="nucleotide sequence ID" value="NZ_CP119676.1"/>
</dbReference>
<accession>A0A4R3J9N4</accession>
<keyword evidence="3" id="KW-0067">ATP-binding</keyword>
<keyword evidence="1 9" id="KW-0597">Phosphoprotein</keyword>
<dbReference type="OrthoDB" id="9770562at2"/>
<dbReference type="GO" id="GO:0000160">
    <property type="term" value="P:phosphorelay signal transduction system"/>
    <property type="evidence" value="ECO:0007669"/>
    <property type="project" value="UniProtKB-KW"/>
</dbReference>
<dbReference type="AlphaFoldDB" id="A0A4R3J9N4"/>
<keyword evidence="6 12" id="KW-0238">DNA-binding</keyword>
<dbReference type="InterPro" id="IPR025943">
    <property type="entry name" value="Sigma_54_int_dom_ATP-bd_2"/>
</dbReference>
<comment type="caution">
    <text evidence="12">The sequence shown here is derived from an EMBL/GenBank/DDBJ whole genome shotgun (WGS) entry which is preliminary data.</text>
</comment>
<keyword evidence="2" id="KW-0547">Nucleotide-binding</keyword>
<dbReference type="PANTHER" id="PTHR32071:SF117">
    <property type="entry name" value="PTS-DEPENDENT DIHYDROXYACETONE KINASE OPERON REGULATORY PROTEIN-RELATED"/>
    <property type="match status" value="1"/>
</dbReference>